<dbReference type="InterPro" id="IPR036034">
    <property type="entry name" value="PDZ_sf"/>
</dbReference>
<keyword evidence="7" id="KW-0862">Zinc</keyword>
<dbReference type="PROSITE" id="PS50106">
    <property type="entry name" value="PDZ"/>
    <property type="match status" value="1"/>
</dbReference>
<keyword evidence="6" id="KW-0378">Hydrolase</keyword>
<protein>
    <recommendedName>
        <fullName evidence="12">PDZ domain-containing protein</fullName>
    </recommendedName>
</protein>
<dbReference type="GO" id="GO:0004222">
    <property type="term" value="F:metalloendopeptidase activity"/>
    <property type="evidence" value="ECO:0007669"/>
    <property type="project" value="InterPro"/>
</dbReference>
<dbReference type="InterPro" id="IPR001478">
    <property type="entry name" value="PDZ"/>
</dbReference>
<dbReference type="GO" id="GO:0016020">
    <property type="term" value="C:membrane"/>
    <property type="evidence" value="ECO:0007669"/>
    <property type="project" value="UniProtKB-SubCell"/>
</dbReference>
<feature type="transmembrane region" description="Helical" evidence="11">
    <location>
        <begin position="341"/>
        <end position="362"/>
    </location>
</feature>
<dbReference type="SMART" id="SM00228">
    <property type="entry name" value="PDZ"/>
    <property type="match status" value="1"/>
</dbReference>
<dbReference type="Pfam" id="PF02163">
    <property type="entry name" value="Peptidase_M50"/>
    <property type="match status" value="1"/>
</dbReference>
<name>A0A1J4UWF5_9BACT</name>
<dbReference type="EMBL" id="MNVM01000029">
    <property type="protein sequence ID" value="OIO29236.1"/>
    <property type="molecule type" value="Genomic_DNA"/>
</dbReference>
<evidence type="ECO:0000256" key="4">
    <source>
        <dbReference type="ARBA" id="ARBA00022670"/>
    </source>
</evidence>
<evidence type="ECO:0000256" key="6">
    <source>
        <dbReference type="ARBA" id="ARBA00022801"/>
    </source>
</evidence>
<keyword evidence="8 11" id="KW-1133">Transmembrane helix</keyword>
<comment type="caution">
    <text evidence="13">The sequence shown here is derived from an EMBL/GenBank/DDBJ whole genome shotgun (WGS) entry which is preliminary data.</text>
</comment>
<proteinExistence type="inferred from homology"/>
<keyword evidence="5 11" id="KW-0812">Transmembrane</keyword>
<evidence type="ECO:0000313" key="14">
    <source>
        <dbReference type="Proteomes" id="UP000185769"/>
    </source>
</evidence>
<evidence type="ECO:0000256" key="5">
    <source>
        <dbReference type="ARBA" id="ARBA00022692"/>
    </source>
</evidence>
<organism evidence="13 14">
    <name type="scientific">Candidatus Nomurabacteria bacterium CG1_02_31_12</name>
    <dbReference type="NCBI Taxonomy" id="1805280"/>
    <lineage>
        <taxon>Bacteria</taxon>
        <taxon>Candidatus Nomuraibacteriota</taxon>
    </lineage>
</organism>
<evidence type="ECO:0000256" key="9">
    <source>
        <dbReference type="ARBA" id="ARBA00023049"/>
    </source>
</evidence>
<keyword evidence="10 11" id="KW-0472">Membrane</keyword>
<evidence type="ECO:0000256" key="2">
    <source>
        <dbReference type="ARBA" id="ARBA00004141"/>
    </source>
</evidence>
<dbReference type="CDD" id="cd06163">
    <property type="entry name" value="S2P-M50_PDZ_RseP-like"/>
    <property type="match status" value="1"/>
</dbReference>
<dbReference type="PANTHER" id="PTHR42837">
    <property type="entry name" value="REGULATOR OF SIGMA-E PROTEASE RSEP"/>
    <property type="match status" value="1"/>
</dbReference>
<evidence type="ECO:0000256" key="11">
    <source>
        <dbReference type="SAM" id="Phobius"/>
    </source>
</evidence>
<evidence type="ECO:0000259" key="12">
    <source>
        <dbReference type="PROSITE" id="PS50106"/>
    </source>
</evidence>
<comment type="subcellular location">
    <subcellularLocation>
        <location evidence="2">Membrane</location>
        <topology evidence="2">Multi-pass membrane protein</topology>
    </subcellularLocation>
</comment>
<dbReference type="Gene3D" id="2.30.42.10">
    <property type="match status" value="1"/>
</dbReference>
<dbReference type="Proteomes" id="UP000185769">
    <property type="component" value="Unassembled WGS sequence"/>
</dbReference>
<dbReference type="Pfam" id="PF17820">
    <property type="entry name" value="PDZ_6"/>
    <property type="match status" value="1"/>
</dbReference>
<accession>A0A1J4UWF5</accession>
<feature type="transmembrane region" description="Helical" evidence="11">
    <location>
        <begin position="280"/>
        <end position="304"/>
    </location>
</feature>
<evidence type="ECO:0000256" key="1">
    <source>
        <dbReference type="ARBA" id="ARBA00001947"/>
    </source>
</evidence>
<reference evidence="13 14" key="1">
    <citation type="journal article" date="2016" name="Environ. Microbiol.">
        <title>Genomic resolution of a cold subsurface aquifer community provides metabolic insights for novel microbes adapted to high CO concentrations.</title>
        <authorList>
            <person name="Probst A.J."/>
            <person name="Castelle C.J."/>
            <person name="Singh A."/>
            <person name="Brown C.T."/>
            <person name="Anantharaman K."/>
            <person name="Sharon I."/>
            <person name="Hug L.A."/>
            <person name="Burstein D."/>
            <person name="Emerson J.B."/>
            <person name="Thomas B.C."/>
            <person name="Banfield J.F."/>
        </authorList>
    </citation>
    <scope>NUCLEOTIDE SEQUENCE [LARGE SCALE GENOMIC DNA]</scope>
    <source>
        <strain evidence="13">CG1_02_31_12</strain>
    </source>
</reference>
<dbReference type="InterPro" id="IPR008915">
    <property type="entry name" value="Peptidase_M50"/>
</dbReference>
<feature type="transmembrane region" description="Helical" evidence="11">
    <location>
        <begin position="94"/>
        <end position="117"/>
    </location>
</feature>
<dbReference type="PANTHER" id="PTHR42837:SF2">
    <property type="entry name" value="MEMBRANE METALLOPROTEASE ARASP2, CHLOROPLASTIC-RELATED"/>
    <property type="match status" value="1"/>
</dbReference>
<dbReference type="STRING" id="1805280.AUJ22_01725"/>
<evidence type="ECO:0000313" key="13">
    <source>
        <dbReference type="EMBL" id="OIO29236.1"/>
    </source>
</evidence>
<evidence type="ECO:0000256" key="8">
    <source>
        <dbReference type="ARBA" id="ARBA00022989"/>
    </source>
</evidence>
<dbReference type="InterPro" id="IPR041489">
    <property type="entry name" value="PDZ_6"/>
</dbReference>
<keyword evidence="4" id="KW-0645">Protease</keyword>
<dbReference type="SUPFAM" id="SSF50156">
    <property type="entry name" value="PDZ domain-like"/>
    <property type="match status" value="1"/>
</dbReference>
<comment type="cofactor">
    <cofactor evidence="1">
        <name>Zn(2+)</name>
        <dbReference type="ChEBI" id="CHEBI:29105"/>
    </cofactor>
</comment>
<gene>
    <name evidence="13" type="ORF">AUJ22_01725</name>
</gene>
<evidence type="ECO:0000256" key="3">
    <source>
        <dbReference type="ARBA" id="ARBA00007931"/>
    </source>
</evidence>
<evidence type="ECO:0000256" key="10">
    <source>
        <dbReference type="ARBA" id="ARBA00023136"/>
    </source>
</evidence>
<evidence type="ECO:0000256" key="7">
    <source>
        <dbReference type="ARBA" id="ARBA00022833"/>
    </source>
</evidence>
<dbReference type="AlphaFoldDB" id="A0A1J4UWF5"/>
<dbReference type="InterPro" id="IPR004387">
    <property type="entry name" value="Pept_M50_Zn"/>
</dbReference>
<feature type="domain" description="PDZ" evidence="12">
    <location>
        <begin position="130"/>
        <end position="174"/>
    </location>
</feature>
<dbReference type="GO" id="GO:0006508">
    <property type="term" value="P:proteolysis"/>
    <property type="evidence" value="ECO:0007669"/>
    <property type="project" value="UniProtKB-KW"/>
</dbReference>
<comment type="similarity">
    <text evidence="3">Belongs to the peptidase M50B family.</text>
</comment>
<keyword evidence="9" id="KW-0482">Metalloprotease</keyword>
<sequence>MNILIFVVILLVLVLVHEFGHFSTAKFFGIRVDEFGFGFPPKLFSVKRGETEYSINLLPIGGFVKIFGENPDEENTSGPDSSRSFVNKPKYKQAIVLFAGVFANFLLAWILFSIGFISGLPTSVGSEPEGYEVSNAYLVVVSVLADSPAEKGGLKSGDKIISIQNRNDFIKEINPDVLKSFIISHGEKEIEIAYVRGSNSDSNIAHIAKITPTKSSLDENPTIGIAMDEIGTLKLPFLRAFWEGLKLDWSMTKGTVIGLYTLIKEGIMGKGSFSSVTGPVGMVGIVGDAYQFGFVYLLSFAGLISVNLAIINLLPFPALDGGRLFFLLIEKIKGSRINQKFANGANMVGFVILIILMLFVTYHDIIKLF</sequence>